<evidence type="ECO:0000256" key="2">
    <source>
        <dbReference type="ARBA" id="ARBA00022723"/>
    </source>
</evidence>
<name>A0A7W8MA44_9BURK</name>
<dbReference type="InterPro" id="IPR001279">
    <property type="entry name" value="Metallo-B-lactamas"/>
</dbReference>
<dbReference type="RefSeq" id="WP_183970570.1">
    <property type="nucleotide sequence ID" value="NZ_BAABEW010000013.1"/>
</dbReference>
<gene>
    <name evidence="6" type="ORF">HNQ70_003732</name>
</gene>
<dbReference type="PROSITE" id="PS00743">
    <property type="entry name" value="BETA_LACTAMASE_B_1"/>
    <property type="match status" value="1"/>
</dbReference>
<feature type="domain" description="Metallo-beta-lactamase" evidence="5">
    <location>
        <begin position="11"/>
        <end position="191"/>
    </location>
</feature>
<reference evidence="6 7" key="1">
    <citation type="submission" date="2020-08" db="EMBL/GenBank/DDBJ databases">
        <title>Genomic Encyclopedia of Type Strains, Phase IV (KMG-IV): sequencing the most valuable type-strain genomes for metagenomic binning, comparative biology and taxonomic classification.</title>
        <authorList>
            <person name="Goeker M."/>
        </authorList>
    </citation>
    <scope>NUCLEOTIDE SEQUENCE [LARGE SCALE GENOMIC DNA]</scope>
    <source>
        <strain evidence="6 7">DSM 29781</strain>
    </source>
</reference>
<dbReference type="Proteomes" id="UP000532440">
    <property type="component" value="Unassembled WGS sequence"/>
</dbReference>
<dbReference type="Pfam" id="PF12706">
    <property type="entry name" value="Lactamase_B_2"/>
    <property type="match status" value="1"/>
</dbReference>
<comment type="cofactor">
    <cofactor evidence="1">
        <name>Zn(2+)</name>
        <dbReference type="ChEBI" id="CHEBI:29105"/>
    </cofactor>
</comment>
<dbReference type="PANTHER" id="PTHR47619">
    <property type="entry name" value="METALLO-HYDROLASE YYCJ-RELATED"/>
    <property type="match status" value="1"/>
</dbReference>
<organism evidence="6 7">
    <name type="scientific">Quisquiliibacterium transsilvanicum</name>
    <dbReference type="NCBI Taxonomy" id="1549638"/>
    <lineage>
        <taxon>Bacteria</taxon>
        <taxon>Pseudomonadati</taxon>
        <taxon>Pseudomonadota</taxon>
        <taxon>Betaproteobacteria</taxon>
        <taxon>Burkholderiales</taxon>
        <taxon>Burkholderiaceae</taxon>
        <taxon>Quisquiliibacterium</taxon>
    </lineage>
</organism>
<dbReference type="EMBL" id="JACHGB010000008">
    <property type="protein sequence ID" value="MBB5273701.1"/>
    <property type="molecule type" value="Genomic_DNA"/>
</dbReference>
<sequence>MRFNSLGSGSEGNALLVECGSPEAPVRLLIDCGFGVREARRRLDRLGLGDGALHAVLVTHEHGDHIGGAPRLAAALGVPLFLTQGTARGGQAAMRAQAQVRFIDPHRPFEIEGVVIEPVAVPHDAREPVQFVIDDGVSRLGVLTDLGHSTPHVIRAMQRLDAIMLECNHDPAMLEASDYPAALKRRIAGDYGHLANAAAAGLLAAIDHSRLRTVVAAHLSRSNNRPELARAALAAAWGQAPEAVMVADQDDGIDWVAV</sequence>
<keyword evidence="7" id="KW-1185">Reference proteome</keyword>
<evidence type="ECO:0000256" key="4">
    <source>
        <dbReference type="ARBA" id="ARBA00022833"/>
    </source>
</evidence>
<accession>A0A7W8MA44</accession>
<evidence type="ECO:0000313" key="7">
    <source>
        <dbReference type="Proteomes" id="UP000532440"/>
    </source>
</evidence>
<dbReference type="GO" id="GO:0017001">
    <property type="term" value="P:antibiotic catabolic process"/>
    <property type="evidence" value="ECO:0007669"/>
    <property type="project" value="InterPro"/>
</dbReference>
<proteinExistence type="predicted"/>
<dbReference type="Gene3D" id="3.60.15.10">
    <property type="entry name" value="Ribonuclease Z/Hydroxyacylglutathione hydrolase-like"/>
    <property type="match status" value="1"/>
</dbReference>
<dbReference type="GO" id="GO:0008270">
    <property type="term" value="F:zinc ion binding"/>
    <property type="evidence" value="ECO:0007669"/>
    <property type="project" value="InterPro"/>
</dbReference>
<dbReference type="InterPro" id="IPR036866">
    <property type="entry name" value="RibonucZ/Hydroxyglut_hydro"/>
</dbReference>
<comment type="caution">
    <text evidence="6">The sequence shown here is derived from an EMBL/GenBank/DDBJ whole genome shotgun (WGS) entry which is preliminary data.</text>
</comment>
<evidence type="ECO:0000259" key="5">
    <source>
        <dbReference type="SMART" id="SM00849"/>
    </source>
</evidence>
<evidence type="ECO:0000256" key="1">
    <source>
        <dbReference type="ARBA" id="ARBA00001947"/>
    </source>
</evidence>
<dbReference type="GO" id="GO:0008800">
    <property type="term" value="F:beta-lactamase activity"/>
    <property type="evidence" value="ECO:0007669"/>
    <property type="project" value="InterPro"/>
</dbReference>
<keyword evidence="4" id="KW-0862">Zinc</keyword>
<dbReference type="SMART" id="SM00849">
    <property type="entry name" value="Lactamase_B"/>
    <property type="match status" value="1"/>
</dbReference>
<dbReference type="InterPro" id="IPR001018">
    <property type="entry name" value="Beta-lactamase_class-B_CS"/>
</dbReference>
<protein>
    <submittedName>
        <fullName evidence="6">Phosphoribosyl 1,2-cyclic phosphodiesterase</fullName>
    </submittedName>
</protein>
<evidence type="ECO:0000313" key="6">
    <source>
        <dbReference type="EMBL" id="MBB5273701.1"/>
    </source>
</evidence>
<keyword evidence="2" id="KW-0479">Metal-binding</keyword>
<dbReference type="PANTHER" id="PTHR47619:SF1">
    <property type="entry name" value="EXODEOXYRIBONUCLEASE WALJ"/>
    <property type="match status" value="1"/>
</dbReference>
<dbReference type="AlphaFoldDB" id="A0A7W8MA44"/>
<dbReference type="SUPFAM" id="SSF56281">
    <property type="entry name" value="Metallo-hydrolase/oxidoreductase"/>
    <property type="match status" value="1"/>
</dbReference>
<dbReference type="InterPro" id="IPR052533">
    <property type="entry name" value="WalJ/YycJ-like"/>
</dbReference>
<evidence type="ECO:0000256" key="3">
    <source>
        <dbReference type="ARBA" id="ARBA00022801"/>
    </source>
</evidence>
<keyword evidence="3" id="KW-0378">Hydrolase</keyword>